<organism evidence="10">
    <name type="scientific">uncultured Poseidoniia archaeon</name>
    <dbReference type="NCBI Taxonomy" id="1697135"/>
    <lineage>
        <taxon>Archaea</taxon>
        <taxon>Methanobacteriati</taxon>
        <taxon>Thermoplasmatota</taxon>
        <taxon>Candidatus Poseidoniia</taxon>
        <taxon>environmental samples</taxon>
    </lineage>
</organism>
<feature type="zinc finger region" description="CR-type" evidence="7">
    <location>
        <begin position="170"/>
        <end position="252"/>
    </location>
</feature>
<dbReference type="InterPro" id="IPR002939">
    <property type="entry name" value="DnaJ_C"/>
</dbReference>
<comment type="function">
    <text evidence="6">Participates actively in the response to hyperosmotic and heat shock by preventing the aggregation of stress-denatured proteins and by disaggregating proteins, also in an autonomous, DnaK-independent fashion. Unfolded proteins bind initially to DnaJ; upon interaction with the DnaJ-bound protein, DnaK hydrolyzes its bound ATP, resulting in the formation of a stable complex. GrpE releases ADP from DnaK; ATP binding to DnaK triggers the release of the substrate protein, thus completing the reaction cycle. Several rounds of ATP-dependent interactions between DnaJ, DnaK and GrpE are required for fully efficient folding. Also involved, together with DnaK and GrpE, in the DNA replication of plasmids through activation of initiation proteins.</text>
</comment>
<dbReference type="PANTHER" id="PTHR43096:SF10">
    <property type="entry name" value="CHAPERONE PROTEIN DNAJ A6, CHLOROPLASTIC"/>
    <property type="match status" value="1"/>
</dbReference>
<dbReference type="PRINTS" id="PR00625">
    <property type="entry name" value="JDOMAIN"/>
</dbReference>
<dbReference type="InterPro" id="IPR001623">
    <property type="entry name" value="DnaJ_domain"/>
</dbReference>
<dbReference type="CDD" id="cd10719">
    <property type="entry name" value="DnaJ_zf"/>
    <property type="match status" value="1"/>
</dbReference>
<dbReference type="FunFam" id="2.10.230.10:FF:000002">
    <property type="entry name" value="Molecular chaperone DnaJ"/>
    <property type="match status" value="1"/>
</dbReference>
<evidence type="ECO:0000256" key="3">
    <source>
        <dbReference type="ARBA" id="ARBA00022771"/>
    </source>
</evidence>
<dbReference type="SUPFAM" id="SSF57938">
    <property type="entry name" value="DnaJ/Hsp40 cysteine-rich domain"/>
    <property type="match status" value="1"/>
</dbReference>
<dbReference type="Pfam" id="PF00684">
    <property type="entry name" value="DnaJ_CXXCXGXG"/>
    <property type="match status" value="1"/>
</dbReference>
<dbReference type="SUPFAM" id="SSF49493">
    <property type="entry name" value="HSP40/DnaJ peptide-binding domain"/>
    <property type="match status" value="2"/>
</dbReference>
<dbReference type="Pfam" id="PF00226">
    <property type="entry name" value="DnaJ"/>
    <property type="match status" value="1"/>
</dbReference>
<dbReference type="Gene3D" id="1.10.287.110">
    <property type="entry name" value="DnaJ domain"/>
    <property type="match status" value="1"/>
</dbReference>
<dbReference type="InterPro" id="IPR008971">
    <property type="entry name" value="HSP40/DnaJ_pept-bd"/>
</dbReference>
<dbReference type="PROSITE" id="PS51188">
    <property type="entry name" value="ZF_CR"/>
    <property type="match status" value="1"/>
</dbReference>
<feature type="binding site" evidence="6">
    <location>
        <position position="203"/>
    </location>
    <ligand>
        <name>Zn(2+)</name>
        <dbReference type="ChEBI" id="CHEBI:29105"/>
        <label>2</label>
    </ligand>
</feature>
<evidence type="ECO:0000256" key="2">
    <source>
        <dbReference type="ARBA" id="ARBA00022737"/>
    </source>
</evidence>
<comment type="similarity">
    <text evidence="6">Belongs to the DnaJ family.</text>
</comment>
<proteinExistence type="inferred from homology"/>
<comment type="subcellular location">
    <subcellularLocation>
        <location evidence="6">Cytoplasm</location>
    </subcellularLocation>
</comment>
<evidence type="ECO:0000256" key="1">
    <source>
        <dbReference type="ARBA" id="ARBA00022723"/>
    </source>
</evidence>
<name>A0A1B1TDY7_9ARCH</name>
<dbReference type="GO" id="GO:0005524">
    <property type="term" value="F:ATP binding"/>
    <property type="evidence" value="ECO:0007669"/>
    <property type="project" value="InterPro"/>
</dbReference>
<dbReference type="PANTHER" id="PTHR43096">
    <property type="entry name" value="DNAJ HOMOLOG 1, MITOCHONDRIAL-RELATED"/>
    <property type="match status" value="1"/>
</dbReference>
<dbReference type="GO" id="GO:0006260">
    <property type="term" value="P:DNA replication"/>
    <property type="evidence" value="ECO:0007669"/>
    <property type="project" value="UniProtKB-KW"/>
</dbReference>
<feature type="binding site" evidence="6">
    <location>
        <position position="240"/>
    </location>
    <ligand>
        <name>Zn(2+)</name>
        <dbReference type="ChEBI" id="CHEBI:29105"/>
        <label>1</label>
    </ligand>
</feature>
<evidence type="ECO:0000256" key="5">
    <source>
        <dbReference type="ARBA" id="ARBA00023186"/>
    </source>
</evidence>
<evidence type="ECO:0000256" key="6">
    <source>
        <dbReference type="HAMAP-Rule" id="MF_01152"/>
    </source>
</evidence>
<feature type="domain" description="J" evidence="8">
    <location>
        <begin position="39"/>
        <end position="104"/>
    </location>
</feature>
<protein>
    <recommendedName>
        <fullName evidence="6">Chaperone protein DnaJ</fullName>
    </recommendedName>
</protein>
<dbReference type="FunFam" id="1.10.287.110:FF:000034">
    <property type="entry name" value="Chaperone protein DnaJ"/>
    <property type="match status" value="1"/>
</dbReference>
<dbReference type="GO" id="GO:0051082">
    <property type="term" value="F:unfolded protein binding"/>
    <property type="evidence" value="ECO:0007669"/>
    <property type="project" value="UniProtKB-UniRule"/>
</dbReference>
<comment type="domain">
    <text evidence="6">The J domain is necessary and sufficient to stimulate DnaK ATPase activity. Zinc center 1 plays an important role in the autonomous, DnaK-independent chaperone activity of DnaJ. Zinc center 2 is essential for interaction with DnaK and for DnaJ activity.</text>
</comment>
<feature type="binding site" evidence="6">
    <location>
        <position position="226"/>
    </location>
    <ligand>
        <name>Zn(2+)</name>
        <dbReference type="ChEBI" id="CHEBI:29105"/>
        <label>2</label>
    </ligand>
</feature>
<dbReference type="SUPFAM" id="SSF46565">
    <property type="entry name" value="Chaperone J-domain"/>
    <property type="match status" value="1"/>
</dbReference>
<dbReference type="GO" id="GO:0042026">
    <property type="term" value="P:protein refolding"/>
    <property type="evidence" value="ECO:0007669"/>
    <property type="project" value="TreeGrafter"/>
</dbReference>
<dbReference type="AlphaFoldDB" id="A0A1B1TDY7"/>
<feature type="binding site" evidence="6">
    <location>
        <position position="186"/>
    </location>
    <ligand>
        <name>Zn(2+)</name>
        <dbReference type="ChEBI" id="CHEBI:29105"/>
        <label>1</label>
    </ligand>
</feature>
<reference evidence="10" key="1">
    <citation type="submission" date="2014-11" db="EMBL/GenBank/DDBJ databases">
        <authorList>
            <person name="Zhu J."/>
            <person name="Qi W."/>
            <person name="Song R."/>
        </authorList>
    </citation>
    <scope>NUCLEOTIDE SEQUENCE</scope>
</reference>
<accession>A0A1B1TDY7</accession>
<keyword evidence="6" id="KW-0346">Stress response</keyword>
<dbReference type="GO" id="GO:0031072">
    <property type="term" value="F:heat shock protein binding"/>
    <property type="evidence" value="ECO:0007669"/>
    <property type="project" value="InterPro"/>
</dbReference>
<dbReference type="InterPro" id="IPR036869">
    <property type="entry name" value="J_dom_sf"/>
</dbReference>
<feature type="binding site" evidence="6">
    <location>
        <position position="183"/>
    </location>
    <ligand>
        <name>Zn(2+)</name>
        <dbReference type="ChEBI" id="CHEBI:29105"/>
        <label>1</label>
    </ligand>
</feature>
<feature type="binding site" evidence="6">
    <location>
        <position position="243"/>
    </location>
    <ligand>
        <name>Zn(2+)</name>
        <dbReference type="ChEBI" id="CHEBI:29105"/>
        <label>1</label>
    </ligand>
</feature>
<comment type="cofactor">
    <cofactor evidence="6">
        <name>Zn(2+)</name>
        <dbReference type="ChEBI" id="CHEBI:29105"/>
    </cofactor>
    <text evidence="6">Binds 2 Zn(2+) ions per monomer.</text>
</comment>
<dbReference type="Gene3D" id="2.10.230.10">
    <property type="entry name" value="Heat shock protein DnaJ, cysteine-rich domain"/>
    <property type="match status" value="1"/>
</dbReference>
<dbReference type="PROSITE" id="PS50076">
    <property type="entry name" value="DNAJ_2"/>
    <property type="match status" value="1"/>
</dbReference>
<keyword evidence="6" id="KW-0963">Cytoplasm</keyword>
<dbReference type="InterPro" id="IPR012724">
    <property type="entry name" value="DnaJ"/>
</dbReference>
<dbReference type="PROSITE" id="PS00636">
    <property type="entry name" value="DNAJ_1"/>
    <property type="match status" value="1"/>
</dbReference>
<comment type="subunit">
    <text evidence="6">Homodimer.</text>
</comment>
<comment type="caution">
    <text evidence="6">Lacks conserved residue(s) required for the propagation of feature annotation.</text>
</comment>
<dbReference type="InterPro" id="IPR001305">
    <property type="entry name" value="HSP_DnaJ_Cys-rich_dom"/>
</dbReference>
<dbReference type="InterPro" id="IPR018253">
    <property type="entry name" value="DnaJ_domain_CS"/>
</dbReference>
<dbReference type="EMBL" id="KP211890">
    <property type="protein sequence ID" value="ANV80501.1"/>
    <property type="molecule type" value="Genomic_DNA"/>
</dbReference>
<dbReference type="GO" id="GO:0008270">
    <property type="term" value="F:zinc ion binding"/>
    <property type="evidence" value="ECO:0007669"/>
    <property type="project" value="UniProtKB-UniRule"/>
</dbReference>
<feature type="domain" description="CR-type" evidence="9">
    <location>
        <begin position="170"/>
        <end position="252"/>
    </location>
</feature>
<dbReference type="CDD" id="cd06257">
    <property type="entry name" value="DnaJ"/>
    <property type="match status" value="1"/>
</dbReference>
<dbReference type="GO" id="GO:0005737">
    <property type="term" value="C:cytoplasm"/>
    <property type="evidence" value="ECO:0007669"/>
    <property type="project" value="UniProtKB-SubCell"/>
</dbReference>
<feature type="binding site" evidence="6">
    <location>
        <position position="229"/>
    </location>
    <ligand>
        <name>Zn(2+)</name>
        <dbReference type="ChEBI" id="CHEBI:29105"/>
        <label>2</label>
    </ligand>
</feature>
<gene>
    <name evidence="6" type="primary">dnaJ</name>
</gene>
<dbReference type="InterPro" id="IPR036410">
    <property type="entry name" value="HSP_DnaJ_Cys-rich_dom_sf"/>
</dbReference>
<keyword evidence="2 6" id="KW-0677">Repeat</keyword>
<dbReference type="Pfam" id="PF01556">
    <property type="entry name" value="DnaJ_C"/>
    <property type="match status" value="1"/>
</dbReference>
<dbReference type="CDD" id="cd10747">
    <property type="entry name" value="DnaJ_C"/>
    <property type="match status" value="1"/>
</dbReference>
<keyword evidence="6" id="KW-0235">DNA replication</keyword>
<keyword evidence="4 6" id="KW-0862">Zinc</keyword>
<feature type="binding site" evidence="6">
    <location>
        <position position="200"/>
    </location>
    <ligand>
        <name>Zn(2+)</name>
        <dbReference type="ChEBI" id="CHEBI:29105"/>
        <label>2</label>
    </ligand>
</feature>
<keyword evidence="3 6" id="KW-0863">Zinc-finger</keyword>
<dbReference type="GO" id="GO:0009408">
    <property type="term" value="P:response to heat"/>
    <property type="evidence" value="ECO:0007669"/>
    <property type="project" value="InterPro"/>
</dbReference>
<dbReference type="Gene3D" id="2.60.260.20">
    <property type="entry name" value="Urease metallochaperone UreE, N-terminal domain"/>
    <property type="match status" value="2"/>
</dbReference>
<dbReference type="FunFam" id="2.60.260.20:FF:000013">
    <property type="entry name" value="DnaJ subfamily B member 11"/>
    <property type="match status" value="1"/>
</dbReference>
<evidence type="ECO:0000256" key="7">
    <source>
        <dbReference type="PROSITE-ProRule" id="PRU00546"/>
    </source>
</evidence>
<keyword evidence="5 6" id="KW-0143">Chaperone</keyword>
<dbReference type="HAMAP" id="MF_01152">
    <property type="entry name" value="DnaJ"/>
    <property type="match status" value="1"/>
</dbReference>
<evidence type="ECO:0000259" key="8">
    <source>
        <dbReference type="PROSITE" id="PS50076"/>
    </source>
</evidence>
<sequence>MMEKQITVVLAAIIFPEKGTVEKSRCLGEVGIHMVDKRDYYEVLGISKDSSESEIKKAFRSLARKFHPDKNPDDPSAENKFKEIQEAYAILSNSEERRKYDTYGHNRPGGSPFGPGGFQGVNINIDDLFGGGFESIFGQIFGNSRSNNRRKKGGDLLVRHTVPFQSVYEGVDDELEIEALTSCVNCNGSGSRDPDGTRSCPSCNGRGRVQRIERVGPFAQQVVSDCPSCNASGTIVTNPCKSCNGAGNSYQNKKIKFSVPPGIASGNRIKISGQGEPPRGNIGENGNLFIEIEVLDHPWFERDGADILMALPVNYADLLLGNTVTIPHIDGKELQIKIPPNSKPGDTIALPRRGLPHMRSSRGRGSVTVLLKLDMPKKISRSLKNKLKELKSDISNPISLEDSIIQEAKNRRGK</sequence>
<evidence type="ECO:0000259" key="9">
    <source>
        <dbReference type="PROSITE" id="PS51188"/>
    </source>
</evidence>
<evidence type="ECO:0000313" key="10">
    <source>
        <dbReference type="EMBL" id="ANV80501.1"/>
    </source>
</evidence>
<evidence type="ECO:0000256" key="4">
    <source>
        <dbReference type="ARBA" id="ARBA00022833"/>
    </source>
</evidence>
<dbReference type="SMART" id="SM00271">
    <property type="entry name" value="DnaJ"/>
    <property type="match status" value="1"/>
</dbReference>
<keyword evidence="1 6" id="KW-0479">Metal-binding</keyword>
<reference evidence="10" key="2">
    <citation type="journal article" date="2015" name="ISME J.">
        <title>A new class of marine Euryarchaeota group II from the Mediterranean deep chlorophyll maximum.</title>
        <authorList>
            <person name="Martin-Cuadrado A.B."/>
            <person name="Garcia-Heredia I."/>
            <person name="Molto A.G."/>
            <person name="Lopez-Ubeda R."/>
            <person name="Kimes N."/>
            <person name="Lopez-Garcia P."/>
            <person name="Moreira D."/>
            <person name="Rodriguez-Valera F."/>
        </authorList>
    </citation>
    <scope>NUCLEOTIDE SEQUENCE</scope>
</reference>